<feature type="compositionally biased region" description="Low complexity" evidence="1">
    <location>
        <begin position="96"/>
        <end position="125"/>
    </location>
</feature>
<dbReference type="Proteomes" id="UP000199400">
    <property type="component" value="Unassembled WGS sequence"/>
</dbReference>
<evidence type="ECO:0000313" key="2">
    <source>
        <dbReference type="EMBL" id="SFE54398.1"/>
    </source>
</evidence>
<organism evidence="2 3">
    <name type="scientific">Nannocystis exedens</name>
    <dbReference type="NCBI Taxonomy" id="54"/>
    <lineage>
        <taxon>Bacteria</taxon>
        <taxon>Pseudomonadati</taxon>
        <taxon>Myxococcota</taxon>
        <taxon>Polyangia</taxon>
        <taxon>Nannocystales</taxon>
        <taxon>Nannocystaceae</taxon>
        <taxon>Nannocystis</taxon>
    </lineage>
</organism>
<protein>
    <submittedName>
        <fullName evidence="2">Putative beta-barrel porin-2, OmpL-like. bbp2</fullName>
    </submittedName>
</protein>
<feature type="region of interest" description="Disordered" evidence="1">
    <location>
        <begin position="92"/>
        <end position="158"/>
    </location>
</feature>
<name>A0A1I2BET7_9BACT</name>
<keyword evidence="3" id="KW-1185">Reference proteome</keyword>
<dbReference type="InterPro" id="IPR011486">
    <property type="entry name" value="BBP2"/>
</dbReference>
<feature type="region of interest" description="Disordered" evidence="1">
    <location>
        <begin position="1"/>
        <end position="34"/>
    </location>
</feature>
<feature type="compositionally biased region" description="Low complexity" evidence="1">
    <location>
        <begin position="141"/>
        <end position="150"/>
    </location>
</feature>
<proteinExistence type="predicted"/>
<gene>
    <name evidence="2" type="ORF">SAMN02745121_04631</name>
</gene>
<evidence type="ECO:0000256" key="1">
    <source>
        <dbReference type="SAM" id="MobiDB-lite"/>
    </source>
</evidence>
<dbReference type="AlphaFoldDB" id="A0A1I2BET7"/>
<dbReference type="OrthoDB" id="9779477at2"/>
<dbReference type="Pfam" id="PF07642">
    <property type="entry name" value="BBP2"/>
    <property type="match status" value="1"/>
</dbReference>
<sequence length="548" mass="59047">MRAAGDLACGARSRATPGAAGGRQPAGGSATNWRRGEIWPQNGAATAMSPTIFSLASLAPLMLAAPGESASDAGAQALPPWTPTPAIEVREPAPEATSASLARPASAATSAPAARPASETPSAAPVGPPPRNAAPVVRSQSAATSPATAPAEEDRVEEALPGTDAASVNNPALAAGEHMDPHLPGFKPWEVGGFIDVNYGYNSNNPDNHVYRGTSVQPRTGEFSLNHAVAYVRRDAIPGKFSPLFEFAAQGGPAADALVAYEPNPGGANGKFAGPEVWKHLSRANIGFRTRHGTELVVGLQLSPVGIGVHWSPYNWNYTVTWQLNSVPYYLSGVKLAQTIRDKHQVQLWVVNGWQLLADNNKAPSVMLGYTFTPSDKFNLGEYVWIGPEQADMRPRAWRLFSDTQATYNTERFGVGALFDVGADPRTDLPLTPWQMWMNGAVFTRWRVLGKLRTWDMALRPEFFWDRDGRMFGVPQTLVSAAFTNNVRVFNNLLVRLEYRYDHSTSPTGFFYRGPAIVDGGPGLARDQHTVFFSVAGVFAHRFGGKRG</sequence>
<reference evidence="3" key="1">
    <citation type="submission" date="2016-10" db="EMBL/GenBank/DDBJ databases">
        <authorList>
            <person name="Varghese N."/>
            <person name="Submissions S."/>
        </authorList>
    </citation>
    <scope>NUCLEOTIDE SEQUENCE [LARGE SCALE GENOMIC DNA]</scope>
    <source>
        <strain evidence="3">ATCC 25963</strain>
    </source>
</reference>
<evidence type="ECO:0000313" key="3">
    <source>
        <dbReference type="Proteomes" id="UP000199400"/>
    </source>
</evidence>
<accession>A0A1I2BET7</accession>
<dbReference type="STRING" id="54.SAMN02745121_04631"/>
<dbReference type="EMBL" id="FOMX01000015">
    <property type="protein sequence ID" value="SFE54398.1"/>
    <property type="molecule type" value="Genomic_DNA"/>
</dbReference>